<keyword evidence="3" id="KW-1185">Reference proteome</keyword>
<dbReference type="Proteomes" id="UP000799753">
    <property type="component" value="Unassembled WGS sequence"/>
</dbReference>
<feature type="region of interest" description="Disordered" evidence="1">
    <location>
        <begin position="28"/>
        <end position="51"/>
    </location>
</feature>
<evidence type="ECO:0000313" key="3">
    <source>
        <dbReference type="Proteomes" id="UP000799753"/>
    </source>
</evidence>
<evidence type="ECO:0000313" key="2">
    <source>
        <dbReference type="EMBL" id="KAF2635501.1"/>
    </source>
</evidence>
<dbReference type="EMBL" id="MU006806">
    <property type="protein sequence ID" value="KAF2635501.1"/>
    <property type="molecule type" value="Genomic_DNA"/>
</dbReference>
<dbReference type="OrthoDB" id="3801416at2759"/>
<proteinExistence type="predicted"/>
<reference evidence="2" key="1">
    <citation type="journal article" date="2020" name="Stud. Mycol.">
        <title>101 Dothideomycetes genomes: a test case for predicting lifestyles and emergence of pathogens.</title>
        <authorList>
            <person name="Haridas S."/>
            <person name="Albert R."/>
            <person name="Binder M."/>
            <person name="Bloem J."/>
            <person name="Labutti K."/>
            <person name="Salamov A."/>
            <person name="Andreopoulos B."/>
            <person name="Baker S."/>
            <person name="Barry K."/>
            <person name="Bills G."/>
            <person name="Bluhm B."/>
            <person name="Cannon C."/>
            <person name="Castanera R."/>
            <person name="Culley D."/>
            <person name="Daum C."/>
            <person name="Ezra D."/>
            <person name="Gonzalez J."/>
            <person name="Henrissat B."/>
            <person name="Kuo A."/>
            <person name="Liang C."/>
            <person name="Lipzen A."/>
            <person name="Lutzoni F."/>
            <person name="Magnuson J."/>
            <person name="Mondo S."/>
            <person name="Nolan M."/>
            <person name="Ohm R."/>
            <person name="Pangilinan J."/>
            <person name="Park H.-J."/>
            <person name="Ramirez L."/>
            <person name="Alfaro M."/>
            <person name="Sun H."/>
            <person name="Tritt A."/>
            <person name="Yoshinaga Y."/>
            <person name="Zwiers L.-H."/>
            <person name="Turgeon B."/>
            <person name="Goodwin S."/>
            <person name="Spatafora J."/>
            <person name="Crous P."/>
            <person name="Grigoriev I."/>
        </authorList>
    </citation>
    <scope>NUCLEOTIDE SEQUENCE</scope>
    <source>
        <strain evidence="2">CBS 473.64</strain>
    </source>
</reference>
<accession>A0A6A6RLW7</accession>
<gene>
    <name evidence="2" type="ORF">P280DRAFT_523046</name>
</gene>
<name>A0A6A6RLW7_9PLEO</name>
<feature type="compositionally biased region" description="Basic and acidic residues" evidence="1">
    <location>
        <begin position="239"/>
        <end position="248"/>
    </location>
</feature>
<sequence>MAQELYNLLASMDSDTINSPFLLREDSGTSAFATNNQGGDKQNSASDMSLSNSDKLRFYDAKVPEYKARQLLTDPSTHAGEPSRQPYSPFVQPGFVPPTAPSTHGLQSGARIYSQAQFYEAHENMRGYHQGMNIGSATSANAYGSYFGDQPTPGLLPESVPGVPTPQLGHRDSLSQMPLTLPPAQAGPVQMFQHEHGESEFQRSLQSNASLPSFPGRPSHHVIEKATGAKGVHRQKKGKVQELAEKGKAVRSVPKKRPQTRKQEQDVEMSDSGLSVASEGFDEDQEGLEDRILSAIAYTRSQFAAKSRPAVCSNIRVRVESPPSQSLTLLRKAHADRLADLINKSPTHETYSIGVPPTLRGLHNNPQWWDGLTRAEQRAGMFHTAPDVKEAQRDLTRIATQKRKSRENRNGHLRLQEKHLKEGLKRQVLGLPMEEDLPKAMSNKAMREKGHLLPPEVLQPLTKLAGKKRK</sequence>
<protein>
    <submittedName>
        <fullName evidence="2">Uncharacterized protein</fullName>
    </submittedName>
</protein>
<organism evidence="2 3">
    <name type="scientific">Massarina eburnea CBS 473.64</name>
    <dbReference type="NCBI Taxonomy" id="1395130"/>
    <lineage>
        <taxon>Eukaryota</taxon>
        <taxon>Fungi</taxon>
        <taxon>Dikarya</taxon>
        <taxon>Ascomycota</taxon>
        <taxon>Pezizomycotina</taxon>
        <taxon>Dothideomycetes</taxon>
        <taxon>Pleosporomycetidae</taxon>
        <taxon>Pleosporales</taxon>
        <taxon>Massarineae</taxon>
        <taxon>Massarinaceae</taxon>
        <taxon>Massarina</taxon>
    </lineage>
</organism>
<evidence type="ECO:0000256" key="1">
    <source>
        <dbReference type="SAM" id="MobiDB-lite"/>
    </source>
</evidence>
<feature type="region of interest" description="Disordered" evidence="1">
    <location>
        <begin position="227"/>
        <end position="283"/>
    </location>
</feature>
<dbReference type="AlphaFoldDB" id="A0A6A6RLW7"/>